<sequence>MTKYYPLFMIFLTLSYCGKNANEMIIPENANEKFAEFIAKENPSKSKL</sequence>
<dbReference type="Proteomes" id="UP000198951">
    <property type="component" value="Unassembled WGS sequence"/>
</dbReference>
<proteinExistence type="predicted"/>
<evidence type="ECO:0000313" key="2">
    <source>
        <dbReference type="Proteomes" id="UP000198951"/>
    </source>
</evidence>
<dbReference type="STRING" id="150146.SAMN05443667_10716"/>
<organism evidence="1 2">
    <name type="scientific">Flavobacterium gillisiae</name>
    <dbReference type="NCBI Taxonomy" id="150146"/>
    <lineage>
        <taxon>Bacteria</taxon>
        <taxon>Pseudomonadati</taxon>
        <taxon>Bacteroidota</taxon>
        <taxon>Flavobacteriia</taxon>
        <taxon>Flavobacteriales</taxon>
        <taxon>Flavobacteriaceae</taxon>
        <taxon>Flavobacterium</taxon>
    </lineage>
</organism>
<name>A0A1H4D2M5_9FLAO</name>
<gene>
    <name evidence="1" type="ORF">SAMN05443667_10716</name>
</gene>
<reference evidence="2" key="1">
    <citation type="submission" date="2016-10" db="EMBL/GenBank/DDBJ databases">
        <authorList>
            <person name="Varghese N."/>
            <person name="Submissions S."/>
        </authorList>
    </citation>
    <scope>NUCLEOTIDE SEQUENCE [LARGE SCALE GENOMIC DNA]</scope>
    <source>
        <strain evidence="2">DSM 22376</strain>
    </source>
</reference>
<dbReference type="AlphaFoldDB" id="A0A1H4D2M5"/>
<accession>A0A1H4D2M5</accession>
<protein>
    <submittedName>
        <fullName evidence="1">Uncharacterized protein</fullName>
    </submittedName>
</protein>
<dbReference type="EMBL" id="FNRD01000007">
    <property type="protein sequence ID" value="SEA66760.1"/>
    <property type="molecule type" value="Genomic_DNA"/>
</dbReference>
<keyword evidence="2" id="KW-1185">Reference proteome</keyword>
<evidence type="ECO:0000313" key="1">
    <source>
        <dbReference type="EMBL" id="SEA66760.1"/>
    </source>
</evidence>